<sequence length="1477" mass="165679">MTGNEPPLPIGSRVFPRPLSRTASQTFQQTPRSWPRQNLTQTPNAPATPRDASEPAFKRQKLDDTARNSDRIIGGDIGNASSDGTPGSKGVLSTGVADHKLETDDQEKESRVHQRPLLPLRPGRDSQARDIRYGRALAIERAARRDAVQIKPYAPEPPAFAPRFHEAGLYLTYLYKSYMLTCLFLGSADFFPWTGHHPEDVLTELTTKSGFYDKLQVSHSESTTARPSVWSSLKHKSGIPILSQLFVSALDQRQIHGTITANTTFKPPPRVTLTDTKREAWLRDLANPSIPLRRLSRTIPHGIRGKILLDHCLSKDIPTSRAIWLAKCVGANEIRAFKRKGTGGVFTVGGEAKWIKDWTINVEQFLESIIGICGSTEWRAKINYGLRLASHLYSEHLLDQEQYLDWLINSLRDSDLDSLPIWLLIVQIHQQELLQHRQRGRRLVEGTLEHLQNAYLPPNREIYGAVLGQIINFIKSVMNLAPACFLLPGCWNQYQETLKSCLDDDDLHLRSCFESLSRRNTNLQKHFPRQKGYPRSTCQENVIDLLDQLYTEHNFGKIAGACLRVTRDHDLLVKICVEWAASACRHGHFRAYAAARLLRIWNKNGVELQRPIFDFLSANPDPVGLRKRDVYKVLAELVSSKHLSVGRYLQWLMARGTLQGPHQPGPDGPCDIRFLLELPLQGLPPHVLNLRQTLLSTLGVSAEQESNTIYITKAKLAEQIPDFFHHHHVTSTSAMLNNDYASLSQTVKSAIARWIRQTLILRLRARNGTSSGSEDADRPMADSDEADSTLITVKQFQAIRGIYEEIGEFAVLADFLKLLSTEVLGSVLTAAADTINHYFDVFDTIGAANDLFRNLCRQQEDASGQELVEKGFLESLIDLGRRLPNAIQDVQRLRKELSAYTPKPSAAACSPISDTMVEAVQSSEPAFADEMDQMLASGTSMDDPTLGRVFGTITAHLEKSVQESDCSVTRTSQLLARLRGFGTKTFDALLHKWLQNWLQSDSRPKLSLVLPPMICSKIISLKTALNVITHSLCDEGDQDPNFVLASDTLELIAEARHERMYIVDYRRHRMLDQLHRLVRMSPASLIPCIRLIFRACSAADSFARSQAQNRIRSKSMRSLIRDVLLQRQEAASSTLFLDASTLKDVGEFLNQEQGEWSNPSLSTKISKLLDTVSDFNIPLAQLELKRALGSALEPTEVSTRILSDILIKRARTSTPARIELWSCLVSELSTSQAASVRERAETELLSQAVKNMTSMPGENKIGGLISIVEAAAFSVPDTETSPILDQISEGLASLAASRQLEKHQHERPETDPVFQYIDVLLRLLTIHQTTIQHPRFSQHTLYQLLMSLALLSIHSFLSPHPTLPNELFDVLSLLSDCLSDDTRSRCIRTLRDHHQTRDPRLRFVFGYTETVEKEWLQLVTKSASIAETMADGTATATTTTQPYPLRRWEMMQDATPVATENDTSLSLTLFGARKSVL</sequence>
<feature type="compositionally biased region" description="Polar residues" evidence="12">
    <location>
        <begin position="21"/>
        <end position="45"/>
    </location>
</feature>
<dbReference type="InterPro" id="IPR057344">
    <property type="entry name" value="ARM_SRB8"/>
</dbReference>
<evidence type="ECO:0000256" key="4">
    <source>
        <dbReference type="ARBA" id="ARBA00019622"/>
    </source>
</evidence>
<organism evidence="14 15">
    <name type="scientific">Lepraria neglecta</name>
    <dbReference type="NCBI Taxonomy" id="209136"/>
    <lineage>
        <taxon>Eukaryota</taxon>
        <taxon>Fungi</taxon>
        <taxon>Dikarya</taxon>
        <taxon>Ascomycota</taxon>
        <taxon>Pezizomycotina</taxon>
        <taxon>Lecanoromycetes</taxon>
        <taxon>OSLEUM clade</taxon>
        <taxon>Lecanoromycetidae</taxon>
        <taxon>Lecanorales</taxon>
        <taxon>Lecanorineae</taxon>
        <taxon>Stereocaulaceae</taxon>
        <taxon>Lepraria</taxon>
    </lineage>
</organism>
<comment type="similarity">
    <text evidence="2">Belongs to the Mediator complex subunit 12 family.</text>
</comment>
<comment type="caution">
    <text evidence="14">The sequence shown here is derived from an EMBL/GenBank/DDBJ whole genome shotgun (WGS) entry which is preliminary data.</text>
</comment>
<dbReference type="GO" id="GO:0003712">
    <property type="term" value="F:transcription coregulator activity"/>
    <property type="evidence" value="ECO:0007669"/>
    <property type="project" value="InterPro"/>
</dbReference>
<dbReference type="PANTHER" id="PTHR46567">
    <property type="entry name" value="MEDIATOR OF RNA POLYMERASE II TRANSCRIPTION SUBUNIT 12"/>
    <property type="match status" value="1"/>
</dbReference>
<dbReference type="SMART" id="SM01281">
    <property type="entry name" value="Med12"/>
    <property type="match status" value="1"/>
</dbReference>
<evidence type="ECO:0000256" key="7">
    <source>
        <dbReference type="ARBA" id="ARBA00023159"/>
    </source>
</evidence>
<keyword evidence="7" id="KW-0010">Activator</keyword>
<evidence type="ECO:0000256" key="5">
    <source>
        <dbReference type="ARBA" id="ARBA00022491"/>
    </source>
</evidence>
<evidence type="ECO:0000256" key="1">
    <source>
        <dbReference type="ARBA" id="ARBA00004123"/>
    </source>
</evidence>
<feature type="region of interest" description="Disordered" evidence="12">
    <location>
        <begin position="1"/>
        <end position="93"/>
    </location>
</feature>
<feature type="compositionally biased region" description="Basic and acidic residues" evidence="12">
    <location>
        <begin position="51"/>
        <end position="70"/>
    </location>
</feature>
<keyword evidence="8" id="KW-0804">Transcription</keyword>
<keyword evidence="5" id="KW-0678">Repressor</keyword>
<dbReference type="GO" id="GO:0016592">
    <property type="term" value="C:mediator complex"/>
    <property type="evidence" value="ECO:0007669"/>
    <property type="project" value="InterPro"/>
</dbReference>
<keyword evidence="9" id="KW-0539">Nucleus</keyword>
<dbReference type="InterPro" id="IPR019035">
    <property type="entry name" value="Mediator_Med12"/>
</dbReference>
<dbReference type="EMBL" id="JASNWA010000007">
    <property type="protein sequence ID" value="KAK3172509.1"/>
    <property type="molecule type" value="Genomic_DNA"/>
</dbReference>
<evidence type="ECO:0000313" key="15">
    <source>
        <dbReference type="Proteomes" id="UP001276659"/>
    </source>
</evidence>
<name>A0AAE0DJZ0_9LECA</name>
<evidence type="ECO:0000256" key="11">
    <source>
        <dbReference type="ARBA" id="ARBA00032010"/>
    </source>
</evidence>
<evidence type="ECO:0000256" key="3">
    <source>
        <dbReference type="ARBA" id="ARBA00011629"/>
    </source>
</evidence>
<dbReference type="GO" id="GO:0006357">
    <property type="term" value="P:regulation of transcription by RNA polymerase II"/>
    <property type="evidence" value="ECO:0007669"/>
    <property type="project" value="InterPro"/>
</dbReference>
<comment type="subunit">
    <text evidence="3">Component of the SRB8-11 complex, which itself associates with the Mediator complex.</text>
</comment>
<evidence type="ECO:0000313" key="14">
    <source>
        <dbReference type="EMBL" id="KAK3172509.1"/>
    </source>
</evidence>
<evidence type="ECO:0000256" key="2">
    <source>
        <dbReference type="ARBA" id="ARBA00010289"/>
    </source>
</evidence>
<evidence type="ECO:0000256" key="6">
    <source>
        <dbReference type="ARBA" id="ARBA00023015"/>
    </source>
</evidence>
<comment type="subcellular location">
    <subcellularLocation>
        <location evidence="1">Nucleus</location>
    </subcellularLocation>
</comment>
<dbReference type="Pfam" id="PF25326">
    <property type="entry name" value="ARM_SRB8"/>
    <property type="match status" value="1"/>
</dbReference>
<evidence type="ECO:0000259" key="13">
    <source>
        <dbReference type="SMART" id="SM01281"/>
    </source>
</evidence>
<keyword evidence="6" id="KW-0805">Transcription regulation</keyword>
<evidence type="ECO:0000256" key="12">
    <source>
        <dbReference type="SAM" id="MobiDB-lite"/>
    </source>
</evidence>
<dbReference type="SUPFAM" id="SSF48371">
    <property type="entry name" value="ARM repeat"/>
    <property type="match status" value="1"/>
</dbReference>
<proteinExistence type="inferred from homology"/>
<keyword evidence="15" id="KW-1185">Reference proteome</keyword>
<evidence type="ECO:0000256" key="8">
    <source>
        <dbReference type="ARBA" id="ARBA00023163"/>
    </source>
</evidence>
<dbReference type="PANTHER" id="PTHR46567:SF1">
    <property type="entry name" value="MEDIATOR OF RNA POLYMERASE II TRANSCRIPTION SUBUNIT 12"/>
    <property type="match status" value="1"/>
</dbReference>
<feature type="domain" description="Mediator complex subunit Med12" evidence="13">
    <location>
        <begin position="264"/>
        <end position="327"/>
    </location>
</feature>
<reference evidence="14" key="1">
    <citation type="submission" date="2022-11" db="EMBL/GenBank/DDBJ databases">
        <title>Chromosomal genome sequence assembly and mating type (MAT) locus characterization of the leprose asexual lichenized fungus Lepraria neglecta (Nyl.) Erichsen.</title>
        <authorList>
            <person name="Allen J.L."/>
            <person name="Pfeffer B."/>
        </authorList>
    </citation>
    <scope>NUCLEOTIDE SEQUENCE</scope>
    <source>
        <strain evidence="14">Allen 5258</strain>
    </source>
</reference>
<dbReference type="Proteomes" id="UP001276659">
    <property type="component" value="Unassembled WGS sequence"/>
</dbReference>
<evidence type="ECO:0000256" key="10">
    <source>
        <dbReference type="ARBA" id="ARBA00025661"/>
    </source>
</evidence>
<protein>
    <recommendedName>
        <fullName evidence="4">Mediator of RNA polymerase II transcription subunit 12</fullName>
    </recommendedName>
    <alternativeName>
        <fullName evidence="11">Mediator complex subunit 12</fullName>
    </alternativeName>
</protein>
<accession>A0AAE0DJZ0</accession>
<comment type="function">
    <text evidence="10">Component of the SRB8-11 complex. The SRB8-11 complex is a regulatory module of the Mediator complex which is itself involved in regulation of basal and activated RNA polymerase II-dependent transcription. The SRB8-11 complex may be involved in the transcriptional repression of a subset of genes regulated by Mediator. It may inhibit the association of the Mediator complex with RNA polymerase II to form the holoenzyme complex.</text>
</comment>
<gene>
    <name evidence="14" type="ORF">OEA41_005831</name>
</gene>
<evidence type="ECO:0000256" key="9">
    <source>
        <dbReference type="ARBA" id="ARBA00023242"/>
    </source>
</evidence>
<dbReference type="Pfam" id="PF09497">
    <property type="entry name" value="Med12"/>
    <property type="match status" value="1"/>
</dbReference>
<dbReference type="InterPro" id="IPR016024">
    <property type="entry name" value="ARM-type_fold"/>
</dbReference>